<dbReference type="EMBL" id="FTOE01000006">
    <property type="protein sequence ID" value="SIS85380.1"/>
    <property type="molecule type" value="Genomic_DNA"/>
</dbReference>
<sequence>MPAIAHIMIIKCRMQPYQLNPAIEPQFASVNDYIINHLGSNVPLVEKIGHYIVESGGKRLRPLLVLLAANACQYSGKHHISLSAVIEFIHTATLLHDDVVDNSDLRRGKDTANAKWGNAPSVLVGDFLYSRAFQIMVEIGSMPIMAVISNATNVIAEGEVLQLLNCRNPDTTEDAYMQVIIGKTAMLFEAATEVGAILANAPKEQQEALRNYGRHLGIAFQLVDDVMDYLSTAEEMGKNVGDDLAEGKPTLPLIQAMKAASEEDRQLIRKTIRKGGLDDLKPVIEIVRQTGAIEYTQEKALAQADLAIAALAALPESSFKETLTLLAHIAVNRNA</sequence>
<keyword evidence="4" id="KW-0479">Metal-binding</keyword>
<keyword evidence="3 12" id="KW-0808">Transferase</keyword>
<dbReference type="PANTHER" id="PTHR12001">
    <property type="entry name" value="GERANYLGERANYL PYROPHOSPHATE SYNTHASE"/>
    <property type="match status" value="1"/>
</dbReference>
<evidence type="ECO:0000256" key="8">
    <source>
        <dbReference type="ARBA" id="ARBA00066511"/>
    </source>
</evidence>
<proteinExistence type="inferred from homology"/>
<dbReference type="SFLD" id="SFLDS00005">
    <property type="entry name" value="Isoprenoid_Synthase_Type_I"/>
    <property type="match status" value="1"/>
</dbReference>
<comment type="similarity">
    <text evidence="2 12">Belongs to the FPP/GGPP synthase family.</text>
</comment>
<protein>
    <recommendedName>
        <fullName evidence="9">Octaprenyl diphosphate synthase</fullName>
        <ecNumber evidence="8">2.5.1.90</ecNumber>
    </recommendedName>
    <alternativeName>
        <fullName evidence="11">All-trans-octaprenyl-diphosphate synthase</fullName>
    </alternativeName>
    <alternativeName>
        <fullName evidence="10">Octaprenyl pyrophosphate synthase</fullName>
    </alternativeName>
</protein>
<dbReference type="STRING" id="619304.SAMN05421760_10648"/>
<dbReference type="NCBIfam" id="NF008140">
    <property type="entry name" value="PRK10888.1"/>
    <property type="match status" value="1"/>
</dbReference>
<evidence type="ECO:0000256" key="10">
    <source>
        <dbReference type="ARBA" id="ARBA00079637"/>
    </source>
</evidence>
<dbReference type="Proteomes" id="UP000185999">
    <property type="component" value="Unassembled WGS sequence"/>
</dbReference>
<evidence type="ECO:0000256" key="1">
    <source>
        <dbReference type="ARBA" id="ARBA00001946"/>
    </source>
</evidence>
<dbReference type="GO" id="GO:0106350">
    <property type="term" value="F:all-trans-octaprenyl-diphosphate synthase activity"/>
    <property type="evidence" value="ECO:0007669"/>
    <property type="project" value="UniProtKB-EC"/>
</dbReference>
<dbReference type="GO" id="GO:0008299">
    <property type="term" value="P:isoprenoid biosynthetic process"/>
    <property type="evidence" value="ECO:0007669"/>
    <property type="project" value="InterPro"/>
</dbReference>
<comment type="cofactor">
    <cofactor evidence="1">
        <name>Mg(2+)</name>
        <dbReference type="ChEBI" id="CHEBI:18420"/>
    </cofactor>
</comment>
<accession>A0A1N7MH71</accession>
<gene>
    <name evidence="13" type="ORF">SAMN05421760_10648</name>
</gene>
<dbReference type="InterPro" id="IPR008949">
    <property type="entry name" value="Isoprenoid_synthase_dom_sf"/>
</dbReference>
<evidence type="ECO:0000256" key="7">
    <source>
        <dbReference type="ARBA" id="ARBA00055029"/>
    </source>
</evidence>
<organism evidence="13 14">
    <name type="scientific">Neptunomonas antarctica</name>
    <dbReference type="NCBI Taxonomy" id="619304"/>
    <lineage>
        <taxon>Bacteria</taxon>
        <taxon>Pseudomonadati</taxon>
        <taxon>Pseudomonadota</taxon>
        <taxon>Gammaproteobacteria</taxon>
        <taxon>Oceanospirillales</taxon>
        <taxon>Oceanospirillaceae</taxon>
        <taxon>Neptunomonas</taxon>
    </lineage>
</organism>
<name>A0A1N7MH71_9GAMM</name>
<dbReference type="CDD" id="cd00685">
    <property type="entry name" value="Trans_IPPS_HT"/>
    <property type="match status" value="1"/>
</dbReference>
<evidence type="ECO:0000256" key="6">
    <source>
        <dbReference type="ARBA" id="ARBA00051506"/>
    </source>
</evidence>
<evidence type="ECO:0000256" key="12">
    <source>
        <dbReference type="RuleBase" id="RU004466"/>
    </source>
</evidence>
<dbReference type="PROSITE" id="PS00444">
    <property type="entry name" value="POLYPRENYL_SYNTHASE_2"/>
    <property type="match status" value="1"/>
</dbReference>
<dbReference type="FunFam" id="1.10.600.10:FF:000002">
    <property type="entry name" value="Octaprenyl diphosphate synthase"/>
    <property type="match status" value="1"/>
</dbReference>
<evidence type="ECO:0000256" key="2">
    <source>
        <dbReference type="ARBA" id="ARBA00006706"/>
    </source>
</evidence>
<dbReference type="InterPro" id="IPR033749">
    <property type="entry name" value="Polyprenyl_synt_CS"/>
</dbReference>
<evidence type="ECO:0000256" key="11">
    <source>
        <dbReference type="ARBA" id="ARBA00083124"/>
    </source>
</evidence>
<dbReference type="InterPro" id="IPR000092">
    <property type="entry name" value="Polyprenyl_synt"/>
</dbReference>
<reference evidence="14" key="1">
    <citation type="submission" date="2017-01" db="EMBL/GenBank/DDBJ databases">
        <authorList>
            <person name="Varghese N."/>
            <person name="Submissions S."/>
        </authorList>
    </citation>
    <scope>NUCLEOTIDE SEQUENCE [LARGE SCALE GENOMIC DNA]</scope>
    <source>
        <strain evidence="14">DSM 22306</strain>
    </source>
</reference>
<evidence type="ECO:0000313" key="14">
    <source>
        <dbReference type="Proteomes" id="UP000185999"/>
    </source>
</evidence>
<keyword evidence="14" id="KW-1185">Reference proteome</keyword>
<evidence type="ECO:0000313" key="13">
    <source>
        <dbReference type="EMBL" id="SIS85380.1"/>
    </source>
</evidence>
<comment type="function">
    <text evidence="7">Supplies octaprenyl diphosphate, the precursor for the side chain of the isoprenoid quinones ubiquinone and menaquinone.</text>
</comment>
<keyword evidence="5" id="KW-0460">Magnesium</keyword>
<dbReference type="Gene3D" id="1.10.600.10">
    <property type="entry name" value="Farnesyl Diphosphate Synthase"/>
    <property type="match status" value="1"/>
</dbReference>
<evidence type="ECO:0000256" key="3">
    <source>
        <dbReference type="ARBA" id="ARBA00022679"/>
    </source>
</evidence>
<dbReference type="Pfam" id="PF00348">
    <property type="entry name" value="polyprenyl_synt"/>
    <property type="match status" value="1"/>
</dbReference>
<evidence type="ECO:0000256" key="5">
    <source>
        <dbReference type="ARBA" id="ARBA00022842"/>
    </source>
</evidence>
<dbReference type="GO" id="GO:0046872">
    <property type="term" value="F:metal ion binding"/>
    <property type="evidence" value="ECO:0007669"/>
    <property type="project" value="UniProtKB-KW"/>
</dbReference>
<comment type="catalytic activity">
    <reaction evidence="6">
        <text>5 isopentenyl diphosphate + (2E,6E)-farnesyl diphosphate = all-trans-octaprenyl diphosphate + 5 diphosphate</text>
        <dbReference type="Rhea" id="RHEA:27798"/>
        <dbReference type="ChEBI" id="CHEBI:33019"/>
        <dbReference type="ChEBI" id="CHEBI:57711"/>
        <dbReference type="ChEBI" id="CHEBI:128769"/>
        <dbReference type="ChEBI" id="CHEBI:175763"/>
        <dbReference type="EC" id="2.5.1.90"/>
    </reaction>
</comment>
<dbReference type="PROSITE" id="PS00723">
    <property type="entry name" value="POLYPRENYL_SYNTHASE_1"/>
    <property type="match status" value="1"/>
</dbReference>
<dbReference type="PANTHER" id="PTHR12001:SF69">
    <property type="entry name" value="ALL TRANS-POLYPRENYL-DIPHOSPHATE SYNTHASE PDSS1"/>
    <property type="match status" value="1"/>
</dbReference>
<dbReference type="AlphaFoldDB" id="A0A1N7MH71"/>
<dbReference type="EC" id="2.5.1.90" evidence="8"/>
<evidence type="ECO:0000256" key="4">
    <source>
        <dbReference type="ARBA" id="ARBA00022723"/>
    </source>
</evidence>
<evidence type="ECO:0000256" key="9">
    <source>
        <dbReference type="ARBA" id="ARBA00072473"/>
    </source>
</evidence>
<dbReference type="SUPFAM" id="SSF48576">
    <property type="entry name" value="Terpenoid synthases"/>
    <property type="match status" value="1"/>
</dbReference>